<dbReference type="SMART" id="SM00256">
    <property type="entry name" value="FBOX"/>
    <property type="match status" value="1"/>
</dbReference>
<dbReference type="PROSITE" id="PS50181">
    <property type="entry name" value="FBOX"/>
    <property type="match status" value="1"/>
</dbReference>
<evidence type="ECO:0000313" key="3">
    <source>
        <dbReference type="Proteomes" id="UP000273054"/>
    </source>
</evidence>
<feature type="domain" description="F-box" evidence="1">
    <location>
        <begin position="1"/>
        <end position="48"/>
    </location>
</feature>
<dbReference type="CDD" id="cd09917">
    <property type="entry name" value="F-box_SF"/>
    <property type="match status" value="1"/>
</dbReference>
<keyword evidence="3" id="KW-1185">Reference proteome</keyword>
<dbReference type="EMBL" id="LT994651">
    <property type="protein sequence ID" value="SPN79180.1"/>
    <property type="molecule type" value="Genomic_DNA"/>
</dbReference>
<sequence>MDTLPSELILCITDYLCFVDIVSLRRVCSSYHNLIPVPDIRKLLVSKLSSFSSEAEKIVQEIDESGAVVAGSFILSLLYNSSWKPGDIDIYEQAKGYHDVDYTDMPFCSKMLSFSGMKYVETLIYEHISSYVTRVYECGELSFNHIPVSYQKPMDFIYYSFDMDLCKVAYKGGKLYVKDWNKLIARKDYIVPSSLTSFTQTPFSDFPVEHDCYEETVTERMLARKEKYTQRGFQVRETYKTSEIIERNYNIYSLLQNKNEEIMEHISLFHFNDYLNPRIWS</sequence>
<dbReference type="InterPro" id="IPR001810">
    <property type="entry name" value="F-box_dom"/>
</dbReference>
<name>A0A2R8FE32_9VIRU</name>
<dbReference type="Proteomes" id="UP000273054">
    <property type="component" value="Segment"/>
</dbReference>
<reference evidence="2" key="1">
    <citation type="submission" date="2018-03" db="EMBL/GenBank/DDBJ databases">
        <authorList>
            <consortium name="Urmite Genomes"/>
        </authorList>
    </citation>
    <scope>NUCLEOTIDE SEQUENCE [LARGE SCALE GENOMIC DNA]</scope>
    <source>
        <strain evidence="2">IHUMI-27.7</strain>
    </source>
</reference>
<proteinExistence type="predicted"/>
<dbReference type="Gene3D" id="1.20.1280.50">
    <property type="match status" value="1"/>
</dbReference>
<dbReference type="InterPro" id="IPR036047">
    <property type="entry name" value="F-box-like_dom_sf"/>
</dbReference>
<protein>
    <submittedName>
        <fullName evidence="2">F-box domain-containing protein</fullName>
    </submittedName>
</protein>
<organism evidence="2">
    <name type="scientific">Brazilian cedratvirus IHUMI</name>
    <dbReference type="NCBI Taxonomy" id="2126980"/>
    <lineage>
        <taxon>Viruses</taxon>
        <taxon>Pithoviruses</taxon>
        <taxon>Orthocedratvirinae</taxon>
        <taxon>Alphacedratvirus</taxon>
        <taxon>Alphacedratvirus brasiliense</taxon>
    </lineage>
</organism>
<dbReference type="SUPFAM" id="SSF81383">
    <property type="entry name" value="F-box domain"/>
    <property type="match status" value="1"/>
</dbReference>
<accession>A0A2R8FE32</accession>
<dbReference type="Pfam" id="PF12937">
    <property type="entry name" value="F-box-like"/>
    <property type="match status" value="1"/>
</dbReference>
<evidence type="ECO:0000259" key="1">
    <source>
        <dbReference type="PROSITE" id="PS50181"/>
    </source>
</evidence>
<gene>
    <name evidence="2" type="ORF">BRZCDTV_199</name>
</gene>
<evidence type="ECO:0000313" key="2">
    <source>
        <dbReference type="EMBL" id="SPN79180.1"/>
    </source>
</evidence>